<name>A0A9D9EKA4_9SPIR</name>
<dbReference type="EMBL" id="JADIMS010000014">
    <property type="protein sequence ID" value="MBO8449676.1"/>
    <property type="molecule type" value="Genomic_DNA"/>
</dbReference>
<organism evidence="7 8">
    <name type="scientific">Candidatus Avitreponema avistercoris</name>
    <dbReference type="NCBI Taxonomy" id="2840705"/>
    <lineage>
        <taxon>Bacteria</taxon>
        <taxon>Pseudomonadati</taxon>
        <taxon>Spirochaetota</taxon>
        <taxon>Spirochaetia</taxon>
        <taxon>Spirochaetales</taxon>
        <taxon>Candidatus Avitreponema</taxon>
    </lineage>
</organism>
<keyword evidence="4 7" id="KW-0418">Kinase</keyword>
<protein>
    <submittedName>
        <fullName evidence="7">Carbohydrate kinase</fullName>
    </submittedName>
</protein>
<sequence>MEKPAEVTQSPVPSRPFPSRLVSMGEILIDFTPAGTGFDPESGNPLFSQNPGGAPANVAACFAGLGGRSSFLGAVGRDAFGSFLRRALEQTGVDCGGLAVKDEGTTLAFVNLSPSGERSFTFRRSPGADTVYCADDIPENAFTDALFFHFGSLSLTAEPARSATFSAASRAAAGGLLLSFDPNWRPALWSSASEAEKAMHAGIDAAGLVKVSEEEAMLLTGARDRITAGRMLAESTILTVMTLGAEGCLLFRPGKPEEPLPVPPFPVSAVDTTGAGDAFWGAFLFFLGETLRRTVSPDGKAPVPAENVRSLCAGQIAELPEAELRRIAVLANAAGALCTTKKGAIPALPSRRAVEQLAAGVPAL</sequence>
<dbReference type="SUPFAM" id="SSF53613">
    <property type="entry name" value="Ribokinase-like"/>
    <property type="match status" value="1"/>
</dbReference>
<dbReference type="GO" id="GO:0016301">
    <property type="term" value="F:kinase activity"/>
    <property type="evidence" value="ECO:0007669"/>
    <property type="project" value="UniProtKB-KW"/>
</dbReference>
<dbReference type="PANTHER" id="PTHR43085:SF1">
    <property type="entry name" value="PSEUDOURIDINE KINASE-RELATED"/>
    <property type="match status" value="1"/>
</dbReference>
<evidence type="ECO:0000256" key="3">
    <source>
        <dbReference type="ARBA" id="ARBA00022741"/>
    </source>
</evidence>
<dbReference type="AlphaFoldDB" id="A0A9D9EKA4"/>
<dbReference type="Proteomes" id="UP000823616">
    <property type="component" value="Unassembled WGS sequence"/>
</dbReference>
<keyword evidence="2" id="KW-0808">Transferase</keyword>
<evidence type="ECO:0000313" key="8">
    <source>
        <dbReference type="Proteomes" id="UP000823616"/>
    </source>
</evidence>
<dbReference type="PROSITE" id="PS00584">
    <property type="entry name" value="PFKB_KINASES_2"/>
    <property type="match status" value="1"/>
</dbReference>
<dbReference type="Gene3D" id="3.40.1190.20">
    <property type="match status" value="1"/>
</dbReference>
<dbReference type="CDD" id="cd01167">
    <property type="entry name" value="bac_FRK"/>
    <property type="match status" value="1"/>
</dbReference>
<gene>
    <name evidence="7" type="ORF">IAA96_01060</name>
</gene>
<dbReference type="InterPro" id="IPR029056">
    <property type="entry name" value="Ribokinase-like"/>
</dbReference>
<reference evidence="7" key="1">
    <citation type="submission" date="2020-10" db="EMBL/GenBank/DDBJ databases">
        <authorList>
            <person name="Gilroy R."/>
        </authorList>
    </citation>
    <scope>NUCLEOTIDE SEQUENCE</scope>
    <source>
        <strain evidence="7">B3-4054</strain>
    </source>
</reference>
<dbReference type="PANTHER" id="PTHR43085">
    <property type="entry name" value="HEXOKINASE FAMILY MEMBER"/>
    <property type="match status" value="1"/>
</dbReference>
<keyword evidence="3" id="KW-0547">Nucleotide-binding</keyword>
<dbReference type="InterPro" id="IPR002173">
    <property type="entry name" value="Carboh/pur_kinase_PfkB_CS"/>
</dbReference>
<dbReference type="GO" id="GO:0005524">
    <property type="term" value="F:ATP binding"/>
    <property type="evidence" value="ECO:0007669"/>
    <property type="project" value="UniProtKB-KW"/>
</dbReference>
<comment type="caution">
    <text evidence="7">The sequence shown here is derived from an EMBL/GenBank/DDBJ whole genome shotgun (WGS) entry which is preliminary data.</text>
</comment>
<dbReference type="Pfam" id="PF00294">
    <property type="entry name" value="PfkB"/>
    <property type="match status" value="1"/>
</dbReference>
<reference evidence="7" key="2">
    <citation type="journal article" date="2021" name="PeerJ">
        <title>Extensive microbial diversity within the chicken gut microbiome revealed by metagenomics and culture.</title>
        <authorList>
            <person name="Gilroy R."/>
            <person name="Ravi A."/>
            <person name="Getino M."/>
            <person name="Pursley I."/>
            <person name="Horton D.L."/>
            <person name="Alikhan N.F."/>
            <person name="Baker D."/>
            <person name="Gharbi K."/>
            <person name="Hall N."/>
            <person name="Watson M."/>
            <person name="Adriaenssens E.M."/>
            <person name="Foster-Nyarko E."/>
            <person name="Jarju S."/>
            <person name="Secka A."/>
            <person name="Antonio M."/>
            <person name="Oren A."/>
            <person name="Chaudhuri R.R."/>
            <person name="La Ragione R."/>
            <person name="Hildebrand F."/>
            <person name="Pallen M.J."/>
        </authorList>
    </citation>
    <scope>NUCLEOTIDE SEQUENCE</scope>
    <source>
        <strain evidence="7">B3-4054</strain>
    </source>
</reference>
<evidence type="ECO:0000313" key="7">
    <source>
        <dbReference type="EMBL" id="MBO8449676.1"/>
    </source>
</evidence>
<evidence type="ECO:0000256" key="1">
    <source>
        <dbReference type="ARBA" id="ARBA00010688"/>
    </source>
</evidence>
<keyword evidence="5" id="KW-0067">ATP-binding</keyword>
<comment type="similarity">
    <text evidence="1">Belongs to the carbohydrate kinase PfkB family.</text>
</comment>
<proteinExistence type="inferred from homology"/>
<evidence type="ECO:0000256" key="2">
    <source>
        <dbReference type="ARBA" id="ARBA00022679"/>
    </source>
</evidence>
<evidence type="ECO:0000259" key="6">
    <source>
        <dbReference type="Pfam" id="PF00294"/>
    </source>
</evidence>
<accession>A0A9D9EKA4</accession>
<dbReference type="InterPro" id="IPR011611">
    <property type="entry name" value="PfkB_dom"/>
</dbReference>
<evidence type="ECO:0000256" key="4">
    <source>
        <dbReference type="ARBA" id="ARBA00022777"/>
    </source>
</evidence>
<evidence type="ECO:0000256" key="5">
    <source>
        <dbReference type="ARBA" id="ARBA00022840"/>
    </source>
</evidence>
<dbReference type="InterPro" id="IPR050306">
    <property type="entry name" value="PfkB_Carbo_kinase"/>
</dbReference>
<feature type="domain" description="Carbohydrate kinase PfkB" evidence="6">
    <location>
        <begin position="20"/>
        <end position="350"/>
    </location>
</feature>